<proteinExistence type="predicted"/>
<dbReference type="PANTHER" id="PTHR36454:SF1">
    <property type="entry name" value="DUF1015 DOMAIN-CONTAINING PROTEIN"/>
    <property type="match status" value="1"/>
</dbReference>
<name>A0A941EV70_9ACTN</name>
<organism evidence="1 2">
    <name type="scientific">Actinospica durhamensis</name>
    <dbReference type="NCBI Taxonomy" id="1508375"/>
    <lineage>
        <taxon>Bacteria</taxon>
        <taxon>Bacillati</taxon>
        <taxon>Actinomycetota</taxon>
        <taxon>Actinomycetes</taxon>
        <taxon>Catenulisporales</taxon>
        <taxon>Actinospicaceae</taxon>
        <taxon>Actinospica</taxon>
    </lineage>
</organism>
<dbReference type="InterPro" id="IPR008323">
    <property type="entry name" value="UCP033563"/>
</dbReference>
<dbReference type="EMBL" id="JAGSOG010000174">
    <property type="protein sequence ID" value="MBR7836992.1"/>
    <property type="molecule type" value="Genomic_DNA"/>
</dbReference>
<dbReference type="Proteomes" id="UP000675781">
    <property type="component" value="Unassembled WGS sequence"/>
</dbReference>
<reference evidence="1" key="1">
    <citation type="submission" date="2021-04" db="EMBL/GenBank/DDBJ databases">
        <title>Genome based classification of Actinospica acidithermotolerans sp. nov., an actinobacterium isolated from an Indonesian hot spring.</title>
        <authorList>
            <person name="Kusuma A.B."/>
            <person name="Putra K.E."/>
            <person name="Nafisah S."/>
            <person name="Loh J."/>
            <person name="Nouioui I."/>
            <person name="Goodfellow M."/>
        </authorList>
    </citation>
    <scope>NUCLEOTIDE SEQUENCE</scope>
    <source>
        <strain evidence="1">CSCA 57</strain>
    </source>
</reference>
<comment type="caution">
    <text evidence="1">The sequence shown here is derived from an EMBL/GenBank/DDBJ whole genome shotgun (WGS) entry which is preliminary data.</text>
</comment>
<dbReference type="AlphaFoldDB" id="A0A941EV70"/>
<protein>
    <submittedName>
        <fullName evidence="1">DUF1015 domain-containing protein</fullName>
    </submittedName>
</protein>
<gene>
    <name evidence="1" type="ORF">KDL01_27190</name>
</gene>
<dbReference type="RefSeq" id="WP_212531462.1">
    <property type="nucleotide sequence ID" value="NZ_JAGSOG010000174.1"/>
</dbReference>
<dbReference type="Pfam" id="PF06245">
    <property type="entry name" value="DUF1015"/>
    <property type="match status" value="1"/>
</dbReference>
<dbReference type="PIRSF" id="PIRSF033563">
    <property type="entry name" value="UCP033563"/>
    <property type="match status" value="1"/>
</dbReference>
<evidence type="ECO:0000313" key="1">
    <source>
        <dbReference type="EMBL" id="MBR7836992.1"/>
    </source>
</evidence>
<evidence type="ECO:0000313" key="2">
    <source>
        <dbReference type="Proteomes" id="UP000675781"/>
    </source>
</evidence>
<sequence length="430" mass="46609">MTAELAADTPNRLVLSPFRGLRFTGAADPAAVISPPYDMIDHDQAQRLAEGDAHNIVRVILPELDEPDPRQRYRRAARTLREWRDEGLMTLDGQPALYVYEQRVPDGPDGPGALQRGLIGAMLLPNSADGGPVHPHEDVVDAVVQDRRSLMYALGANPEPILLAYQGEGAASALVERTAEQEAPLVEATGADGVRHRMWAVSDTAQLAAVAEDLAGREALIADGHHRYAAYRELAALGRAGTEHGLALLVNTERHPLRVKGIHRWLPDLPAAHAVHEAQQWFTVERVDGGYRGALDALEAADRDAVALAVVAGHDAWLLTDPDPKLLAEHVPQDRPEAWRALDATVLHHALAVGVWSIPDTAQSIRYDHDARSAVTEAYRHSGIAVLLRPVPEATVHELAAAGVMLPRKSTSFSPKPATGLVLRLLDEES</sequence>
<dbReference type="PANTHER" id="PTHR36454">
    <property type="entry name" value="LMO2823 PROTEIN"/>
    <property type="match status" value="1"/>
</dbReference>
<accession>A0A941EV70</accession>
<keyword evidence="2" id="KW-1185">Reference proteome</keyword>